<evidence type="ECO:0000313" key="3">
    <source>
        <dbReference type="Proteomes" id="UP000011996"/>
    </source>
</evidence>
<evidence type="ECO:0000256" key="1">
    <source>
        <dbReference type="SAM" id="MobiDB-lite"/>
    </source>
</evidence>
<feature type="region of interest" description="Disordered" evidence="1">
    <location>
        <begin position="1"/>
        <end position="25"/>
    </location>
</feature>
<comment type="caution">
    <text evidence="2">The sequence shown here is derived from an EMBL/GenBank/DDBJ whole genome shotgun (WGS) entry which is preliminary data.</text>
</comment>
<protein>
    <submittedName>
        <fullName evidence="2">Uncharacterized protein</fullName>
    </submittedName>
</protein>
<dbReference type="AlphaFoldDB" id="M5SKD6"/>
<proteinExistence type="predicted"/>
<name>M5SKD6_9BACT</name>
<gene>
    <name evidence="2" type="ORF">RESH_01163</name>
</gene>
<accession>M5SKD6</accession>
<evidence type="ECO:0000313" key="2">
    <source>
        <dbReference type="EMBL" id="EMI28202.1"/>
    </source>
</evidence>
<dbReference type="Proteomes" id="UP000011996">
    <property type="component" value="Unassembled WGS sequence"/>
</dbReference>
<sequence length="42" mass="4528">MSAAVDANRDYSESSAGNERNSPFKLSVRERLAASNHLAFSA</sequence>
<dbReference type="EMBL" id="ANOF01000042">
    <property type="protein sequence ID" value="EMI28202.1"/>
    <property type="molecule type" value="Genomic_DNA"/>
</dbReference>
<reference evidence="2 3" key="1">
    <citation type="journal article" date="2013" name="Mar. Genomics">
        <title>Expression of sulfatases in Rhodopirellula baltica and the diversity of sulfatases in the genus Rhodopirellula.</title>
        <authorList>
            <person name="Wegner C.E."/>
            <person name="Richter-Heitmann T."/>
            <person name="Klindworth A."/>
            <person name="Klockow C."/>
            <person name="Richter M."/>
            <person name="Achstetter T."/>
            <person name="Glockner F.O."/>
            <person name="Harder J."/>
        </authorList>
    </citation>
    <scope>NUCLEOTIDE SEQUENCE [LARGE SCALE GENOMIC DNA]</scope>
    <source>
        <strain evidence="2 3">SH398</strain>
    </source>
</reference>
<dbReference type="PATRIC" id="fig|1263868.3.peg.1249"/>
<organism evidence="2 3">
    <name type="scientific">Rhodopirellula europaea SH398</name>
    <dbReference type="NCBI Taxonomy" id="1263868"/>
    <lineage>
        <taxon>Bacteria</taxon>
        <taxon>Pseudomonadati</taxon>
        <taxon>Planctomycetota</taxon>
        <taxon>Planctomycetia</taxon>
        <taxon>Pirellulales</taxon>
        <taxon>Pirellulaceae</taxon>
        <taxon>Rhodopirellula</taxon>
    </lineage>
</organism>
<dbReference type="STRING" id="1263868.RESH_01163"/>